<dbReference type="InterPro" id="IPR019869">
    <property type="entry name" value="Motility-assoc_PPIase_GldI"/>
</dbReference>
<protein>
    <recommendedName>
        <fullName evidence="4">Peptidyl-prolyl cis-trans isomerase</fullName>
        <ecNumber evidence="4">5.2.1.8</ecNumber>
    </recommendedName>
</protein>
<dbReference type="SUPFAM" id="SSF54534">
    <property type="entry name" value="FKBP-like"/>
    <property type="match status" value="1"/>
</dbReference>
<dbReference type="PROSITE" id="PS51257">
    <property type="entry name" value="PROKAR_LIPOPROTEIN"/>
    <property type="match status" value="1"/>
</dbReference>
<gene>
    <name evidence="6" type="ORF">TNO020_10064</name>
</gene>
<evidence type="ECO:0000256" key="1">
    <source>
        <dbReference type="ARBA" id="ARBA00000971"/>
    </source>
</evidence>
<evidence type="ECO:0000256" key="2">
    <source>
        <dbReference type="ARBA" id="ARBA00023110"/>
    </source>
</evidence>
<keyword evidence="7" id="KW-1185">Reference proteome</keyword>
<dbReference type="Proteomes" id="UP000234211">
    <property type="component" value="Unassembled WGS sequence"/>
</dbReference>
<dbReference type="GO" id="GO:0003755">
    <property type="term" value="F:peptidyl-prolyl cis-trans isomerase activity"/>
    <property type="evidence" value="ECO:0007669"/>
    <property type="project" value="UniProtKB-UniRule"/>
</dbReference>
<dbReference type="InterPro" id="IPR001179">
    <property type="entry name" value="PPIase_FKBP_dom"/>
</dbReference>
<evidence type="ECO:0000259" key="5">
    <source>
        <dbReference type="PROSITE" id="PS50059"/>
    </source>
</evidence>
<comment type="catalytic activity">
    <reaction evidence="1 3 4">
        <text>[protein]-peptidylproline (omega=180) = [protein]-peptidylproline (omega=0)</text>
        <dbReference type="Rhea" id="RHEA:16237"/>
        <dbReference type="Rhea" id="RHEA-COMP:10747"/>
        <dbReference type="Rhea" id="RHEA-COMP:10748"/>
        <dbReference type="ChEBI" id="CHEBI:83833"/>
        <dbReference type="ChEBI" id="CHEBI:83834"/>
        <dbReference type="EC" id="5.2.1.8"/>
    </reaction>
</comment>
<reference evidence="7" key="1">
    <citation type="submission" date="2017-11" db="EMBL/GenBank/DDBJ databases">
        <authorList>
            <person name="Duchaud E."/>
        </authorList>
    </citation>
    <scope>NUCLEOTIDE SEQUENCE [LARGE SCALE GENOMIC DNA]</scope>
    <source>
        <strain evidence="7">Tenacibaculum sp. TNO020</strain>
    </source>
</reference>
<accession>A0A2H1YEM0</accession>
<dbReference type="OrthoDB" id="1093155at2"/>
<dbReference type="RefSeq" id="WP_101916472.1">
    <property type="nucleotide sequence ID" value="NZ_JAFMUR010000001.1"/>
</dbReference>
<evidence type="ECO:0000313" key="7">
    <source>
        <dbReference type="Proteomes" id="UP000234211"/>
    </source>
</evidence>
<dbReference type="NCBIfam" id="TIGR03516">
    <property type="entry name" value="ppisom_GldI"/>
    <property type="match status" value="1"/>
</dbReference>
<dbReference type="EC" id="5.2.1.8" evidence="4"/>
<dbReference type="Pfam" id="PF00254">
    <property type="entry name" value="FKBP_C"/>
    <property type="match status" value="1"/>
</dbReference>
<dbReference type="PROSITE" id="PS50059">
    <property type="entry name" value="FKBP_PPIASE"/>
    <property type="match status" value="1"/>
</dbReference>
<organism evidence="6 7">
    <name type="scientific">Tenacibaculum piscium</name>
    <dbReference type="NCBI Taxonomy" id="1458515"/>
    <lineage>
        <taxon>Bacteria</taxon>
        <taxon>Pseudomonadati</taxon>
        <taxon>Bacteroidota</taxon>
        <taxon>Flavobacteriia</taxon>
        <taxon>Flavobacteriales</taxon>
        <taxon>Flavobacteriaceae</taxon>
        <taxon>Tenacibaculum</taxon>
    </lineage>
</organism>
<evidence type="ECO:0000256" key="3">
    <source>
        <dbReference type="PROSITE-ProRule" id="PRU00277"/>
    </source>
</evidence>
<evidence type="ECO:0000313" key="6">
    <source>
        <dbReference type="EMBL" id="SOS73949.1"/>
    </source>
</evidence>
<dbReference type="Gene3D" id="3.10.50.40">
    <property type="match status" value="1"/>
</dbReference>
<name>A0A2H1YEM0_9FLAO</name>
<keyword evidence="3 4" id="KW-0413">Isomerase</keyword>
<dbReference type="InterPro" id="IPR046357">
    <property type="entry name" value="PPIase_dom_sf"/>
</dbReference>
<dbReference type="EMBL" id="OENF01000001">
    <property type="protein sequence ID" value="SOS73949.1"/>
    <property type="molecule type" value="Genomic_DNA"/>
</dbReference>
<evidence type="ECO:0000256" key="4">
    <source>
        <dbReference type="RuleBase" id="RU003915"/>
    </source>
</evidence>
<feature type="domain" description="PPIase FKBP-type" evidence="5">
    <location>
        <begin position="101"/>
        <end position="185"/>
    </location>
</feature>
<comment type="similarity">
    <text evidence="4">Belongs to the FKBP-type PPIase family.</text>
</comment>
<proteinExistence type="inferred from homology"/>
<sequence>MKDNRIVIKFFKVFVFLMISTLFSCSENQARRPKKQGTTNFYKEVIAKNKKLNALEKKRLEKWISKDTLTKYEVSQSGFWYTYLVKDSINNPVKNPKPTPENTVVFSFDISDINGNIIYQKEERSYKIDKEDFIPALQDGIKLMKKGEIVTFVIPSYRAFGVVGDGNKITVNQPIKSTVALLEIK</sequence>
<keyword evidence="2 3" id="KW-0697">Rotamase</keyword>
<dbReference type="AlphaFoldDB" id="A0A2H1YEM0"/>